<accession>A0ABN8RTC5</accession>
<comment type="caution">
    <text evidence="2">The sequence shown here is derived from an EMBL/GenBank/DDBJ whole genome shotgun (WGS) entry which is preliminary data.</text>
</comment>
<dbReference type="Proteomes" id="UP001159405">
    <property type="component" value="Unassembled WGS sequence"/>
</dbReference>
<sequence>MPPKKSKETKNVKGKGKRLAKESKASDDELEAKKSKKDDSESEHSNVDNADEEEADFSCAASNKKWNFKISSWNVNGIRAWLKNGSASYVKNEKIQTYSVFKRLNAKRKMFSRFSSTVYFPSVT</sequence>
<feature type="compositionally biased region" description="Basic and acidic residues" evidence="1">
    <location>
        <begin position="19"/>
        <end position="46"/>
    </location>
</feature>
<dbReference type="EMBL" id="CALNXK010000308">
    <property type="protein sequence ID" value="CAH3181855.1"/>
    <property type="molecule type" value="Genomic_DNA"/>
</dbReference>
<evidence type="ECO:0000256" key="1">
    <source>
        <dbReference type="SAM" id="MobiDB-lite"/>
    </source>
</evidence>
<evidence type="ECO:0000313" key="2">
    <source>
        <dbReference type="EMBL" id="CAH3181855.1"/>
    </source>
</evidence>
<proteinExistence type="predicted"/>
<evidence type="ECO:0008006" key="4">
    <source>
        <dbReference type="Google" id="ProtNLM"/>
    </source>
</evidence>
<dbReference type="InterPro" id="IPR036691">
    <property type="entry name" value="Endo/exonu/phosph_ase_sf"/>
</dbReference>
<feature type="compositionally biased region" description="Basic and acidic residues" evidence="1">
    <location>
        <begin position="1"/>
        <end position="11"/>
    </location>
</feature>
<evidence type="ECO:0000313" key="3">
    <source>
        <dbReference type="Proteomes" id="UP001159405"/>
    </source>
</evidence>
<dbReference type="Gene3D" id="3.60.10.10">
    <property type="entry name" value="Endonuclease/exonuclease/phosphatase"/>
    <property type="match status" value="1"/>
</dbReference>
<protein>
    <recommendedName>
        <fullName evidence="4">DNA-(apurinic or apyrimidinic site) endonuclease</fullName>
    </recommendedName>
</protein>
<organism evidence="2 3">
    <name type="scientific">Porites lobata</name>
    <dbReference type="NCBI Taxonomy" id="104759"/>
    <lineage>
        <taxon>Eukaryota</taxon>
        <taxon>Metazoa</taxon>
        <taxon>Cnidaria</taxon>
        <taxon>Anthozoa</taxon>
        <taxon>Hexacorallia</taxon>
        <taxon>Scleractinia</taxon>
        <taxon>Fungiina</taxon>
        <taxon>Poritidae</taxon>
        <taxon>Porites</taxon>
    </lineage>
</organism>
<keyword evidence="3" id="KW-1185">Reference proteome</keyword>
<feature type="region of interest" description="Disordered" evidence="1">
    <location>
        <begin position="1"/>
        <end position="55"/>
    </location>
</feature>
<gene>
    <name evidence="2" type="ORF">PLOB_00025931</name>
</gene>
<reference evidence="2 3" key="1">
    <citation type="submission" date="2022-05" db="EMBL/GenBank/DDBJ databases">
        <authorList>
            <consortium name="Genoscope - CEA"/>
            <person name="William W."/>
        </authorList>
    </citation>
    <scope>NUCLEOTIDE SEQUENCE [LARGE SCALE GENOMIC DNA]</scope>
</reference>
<name>A0ABN8RTC5_9CNID</name>